<dbReference type="AlphaFoldDB" id="A0A1L9UBU7"/>
<evidence type="ECO:0000313" key="2">
    <source>
        <dbReference type="EMBL" id="OJJ69145.1"/>
    </source>
</evidence>
<feature type="chain" id="PRO_5012454080" evidence="1">
    <location>
        <begin position="18"/>
        <end position="55"/>
    </location>
</feature>
<accession>A0A1L9UBU7</accession>
<organism evidence="2 3">
    <name type="scientific">Aspergillus brasiliensis (strain CBS 101740 / IMI 381727 / IBT 21946)</name>
    <dbReference type="NCBI Taxonomy" id="767769"/>
    <lineage>
        <taxon>Eukaryota</taxon>
        <taxon>Fungi</taxon>
        <taxon>Dikarya</taxon>
        <taxon>Ascomycota</taxon>
        <taxon>Pezizomycotina</taxon>
        <taxon>Eurotiomycetes</taxon>
        <taxon>Eurotiomycetidae</taxon>
        <taxon>Eurotiales</taxon>
        <taxon>Aspergillaceae</taxon>
        <taxon>Aspergillus</taxon>
        <taxon>Aspergillus subgen. Circumdati</taxon>
    </lineage>
</organism>
<dbReference type="RefSeq" id="XP_067476394.1">
    <property type="nucleotide sequence ID" value="XM_067625642.1"/>
</dbReference>
<feature type="signal peptide" evidence="1">
    <location>
        <begin position="1"/>
        <end position="17"/>
    </location>
</feature>
<protein>
    <submittedName>
        <fullName evidence="2">Uncharacterized protein</fullName>
    </submittedName>
</protein>
<sequence>MELSLLLVADLLLLCCCSLLQVAATISQLKVARSLFFPLPRAFSGRDLWLVLIFP</sequence>
<dbReference type="GeneID" id="93578130"/>
<evidence type="ECO:0000313" key="3">
    <source>
        <dbReference type="Proteomes" id="UP000184499"/>
    </source>
</evidence>
<dbReference type="VEuPathDB" id="FungiDB:ASPBRDRAFT_46434"/>
<keyword evidence="1" id="KW-0732">Signal</keyword>
<evidence type="ECO:0000256" key="1">
    <source>
        <dbReference type="SAM" id="SignalP"/>
    </source>
</evidence>
<dbReference type="Proteomes" id="UP000184499">
    <property type="component" value="Unassembled WGS sequence"/>
</dbReference>
<proteinExistence type="predicted"/>
<dbReference type="EMBL" id="KV878689">
    <property type="protein sequence ID" value="OJJ69145.1"/>
    <property type="molecule type" value="Genomic_DNA"/>
</dbReference>
<keyword evidence="3" id="KW-1185">Reference proteome</keyword>
<name>A0A1L9UBU7_ASPBC</name>
<reference evidence="3" key="1">
    <citation type="journal article" date="2017" name="Genome Biol.">
        <title>Comparative genomics reveals high biological diversity and specific adaptations in the industrially and medically important fungal genus Aspergillus.</title>
        <authorList>
            <person name="de Vries R.P."/>
            <person name="Riley R."/>
            <person name="Wiebenga A."/>
            <person name="Aguilar-Osorio G."/>
            <person name="Amillis S."/>
            <person name="Uchima C.A."/>
            <person name="Anderluh G."/>
            <person name="Asadollahi M."/>
            <person name="Askin M."/>
            <person name="Barry K."/>
            <person name="Battaglia E."/>
            <person name="Bayram O."/>
            <person name="Benocci T."/>
            <person name="Braus-Stromeyer S.A."/>
            <person name="Caldana C."/>
            <person name="Canovas D."/>
            <person name="Cerqueira G.C."/>
            <person name="Chen F."/>
            <person name="Chen W."/>
            <person name="Choi C."/>
            <person name="Clum A."/>
            <person name="Dos Santos R.A."/>
            <person name="Damasio A.R."/>
            <person name="Diallinas G."/>
            <person name="Emri T."/>
            <person name="Fekete E."/>
            <person name="Flipphi M."/>
            <person name="Freyberg S."/>
            <person name="Gallo A."/>
            <person name="Gournas C."/>
            <person name="Habgood R."/>
            <person name="Hainaut M."/>
            <person name="Harispe M.L."/>
            <person name="Henrissat B."/>
            <person name="Hilden K.S."/>
            <person name="Hope R."/>
            <person name="Hossain A."/>
            <person name="Karabika E."/>
            <person name="Karaffa L."/>
            <person name="Karanyi Z."/>
            <person name="Krasevec N."/>
            <person name="Kuo A."/>
            <person name="Kusch H."/>
            <person name="LaButti K."/>
            <person name="Lagendijk E.L."/>
            <person name="Lapidus A."/>
            <person name="Levasseur A."/>
            <person name="Lindquist E."/>
            <person name="Lipzen A."/>
            <person name="Logrieco A.F."/>
            <person name="MacCabe A."/>
            <person name="Maekelae M.R."/>
            <person name="Malavazi I."/>
            <person name="Melin P."/>
            <person name="Meyer V."/>
            <person name="Mielnichuk N."/>
            <person name="Miskei M."/>
            <person name="Molnar A.P."/>
            <person name="Mule G."/>
            <person name="Ngan C.Y."/>
            <person name="Orejas M."/>
            <person name="Orosz E."/>
            <person name="Ouedraogo J.P."/>
            <person name="Overkamp K.M."/>
            <person name="Park H.-S."/>
            <person name="Perrone G."/>
            <person name="Piumi F."/>
            <person name="Punt P.J."/>
            <person name="Ram A.F."/>
            <person name="Ramon A."/>
            <person name="Rauscher S."/>
            <person name="Record E."/>
            <person name="Riano-Pachon D.M."/>
            <person name="Robert V."/>
            <person name="Roehrig J."/>
            <person name="Ruller R."/>
            <person name="Salamov A."/>
            <person name="Salih N.S."/>
            <person name="Samson R.A."/>
            <person name="Sandor E."/>
            <person name="Sanguinetti M."/>
            <person name="Schuetze T."/>
            <person name="Sepcic K."/>
            <person name="Shelest E."/>
            <person name="Sherlock G."/>
            <person name="Sophianopoulou V."/>
            <person name="Squina F.M."/>
            <person name="Sun H."/>
            <person name="Susca A."/>
            <person name="Todd R.B."/>
            <person name="Tsang A."/>
            <person name="Unkles S.E."/>
            <person name="van de Wiele N."/>
            <person name="van Rossen-Uffink D."/>
            <person name="Oliveira J.V."/>
            <person name="Vesth T.C."/>
            <person name="Visser J."/>
            <person name="Yu J.-H."/>
            <person name="Zhou M."/>
            <person name="Andersen M.R."/>
            <person name="Archer D.B."/>
            <person name="Baker S.E."/>
            <person name="Benoit I."/>
            <person name="Brakhage A.A."/>
            <person name="Braus G.H."/>
            <person name="Fischer R."/>
            <person name="Frisvad J.C."/>
            <person name="Goldman G.H."/>
            <person name="Houbraken J."/>
            <person name="Oakley B."/>
            <person name="Pocsi I."/>
            <person name="Scazzocchio C."/>
            <person name="Seiboth B."/>
            <person name="vanKuyk P.A."/>
            <person name="Wortman J."/>
            <person name="Dyer P.S."/>
            <person name="Grigoriev I.V."/>
        </authorList>
    </citation>
    <scope>NUCLEOTIDE SEQUENCE [LARGE SCALE GENOMIC DNA]</scope>
    <source>
        <strain evidence="3">CBS 101740 / IMI 381727 / IBT 21946</strain>
    </source>
</reference>
<gene>
    <name evidence="2" type="ORF">ASPBRDRAFT_46434</name>
</gene>